<comment type="caution">
    <text evidence="2">The sequence shown here is derived from an EMBL/GenBank/DDBJ whole genome shotgun (WGS) entry which is preliminary data.</text>
</comment>
<name>A0A9P1IJR6_9PELO</name>
<evidence type="ECO:0000259" key="1">
    <source>
        <dbReference type="PROSITE" id="PS00028"/>
    </source>
</evidence>
<dbReference type="PANTHER" id="PTHR36945">
    <property type="entry name" value="HIGH INCIDENCE OF MALES (INCREASED X CHROMOSOME LOSS)-RELATED-RELATED"/>
    <property type="match status" value="1"/>
</dbReference>
<accession>A0A9P1IJR6</accession>
<dbReference type="InterPro" id="IPR053360">
    <property type="entry name" value="Zinc_finger_domain"/>
</dbReference>
<dbReference type="PANTHER" id="PTHR36945:SF1">
    <property type="entry name" value="ZINC FINGER PROTEIN C02F5.12-RELATED"/>
    <property type="match status" value="1"/>
</dbReference>
<dbReference type="PROSITE" id="PS00028">
    <property type="entry name" value="ZINC_FINGER_C2H2_1"/>
    <property type="match status" value="1"/>
</dbReference>
<evidence type="ECO:0000313" key="2">
    <source>
        <dbReference type="EMBL" id="CAI5446729.1"/>
    </source>
</evidence>
<dbReference type="EMBL" id="CANHGI010000003">
    <property type="protein sequence ID" value="CAI5446729.1"/>
    <property type="molecule type" value="Genomic_DNA"/>
</dbReference>
<protein>
    <recommendedName>
        <fullName evidence="1">C2H2-type domain-containing protein</fullName>
    </recommendedName>
</protein>
<evidence type="ECO:0000313" key="3">
    <source>
        <dbReference type="Proteomes" id="UP001152747"/>
    </source>
</evidence>
<dbReference type="AlphaFoldDB" id="A0A9P1IJR6"/>
<dbReference type="OrthoDB" id="5791267at2759"/>
<keyword evidence="3" id="KW-1185">Reference proteome</keyword>
<reference evidence="2" key="1">
    <citation type="submission" date="2022-11" db="EMBL/GenBank/DDBJ databases">
        <authorList>
            <person name="Kikuchi T."/>
        </authorList>
    </citation>
    <scope>NUCLEOTIDE SEQUENCE</scope>
    <source>
        <strain evidence="2">PS1010</strain>
    </source>
</reference>
<proteinExistence type="predicted"/>
<dbReference type="Proteomes" id="UP001152747">
    <property type="component" value="Unassembled WGS sequence"/>
</dbReference>
<feature type="domain" description="C2H2-type" evidence="1">
    <location>
        <begin position="196"/>
        <end position="217"/>
    </location>
</feature>
<sequence length="372" mass="43057">MSYIQINIYNENLQNLLNRGIDLHEIFKEIGLLDNSIISEIPIVPRRIPEAQRPFKRIAAEIVNVGVGADSGVNDDYPTQESTPSTSEEYSDVLHESTLMMAPSMETSYDNSTFDNIYDALFKNDGQKEEEDMIFDKPVVKKRAFSKEYMEILDQVHQIQCQFEGCNHVYSWKVKYGKLRLVDHALTHISEKRLPCHLCGVLVQNVRQIRNHYNKEHPDTRPIGYGMKDMPIDDNELRMLWRKCYRDKIEIIGEASSVGNEKMRRIAKKRSQKQENPMELIQTILYLCTLFTLATSFLEHGQAEEPFNPSTFVLDLSDIDHANGAEIPRNLTEEDTKIIPTNIDFSALKEAYAKENKAERFLPSRLFFDEKK</sequence>
<gene>
    <name evidence="2" type="ORF">CAMP_LOCUS9366</name>
</gene>
<organism evidence="2 3">
    <name type="scientific">Caenorhabditis angaria</name>
    <dbReference type="NCBI Taxonomy" id="860376"/>
    <lineage>
        <taxon>Eukaryota</taxon>
        <taxon>Metazoa</taxon>
        <taxon>Ecdysozoa</taxon>
        <taxon>Nematoda</taxon>
        <taxon>Chromadorea</taxon>
        <taxon>Rhabditida</taxon>
        <taxon>Rhabditina</taxon>
        <taxon>Rhabditomorpha</taxon>
        <taxon>Rhabditoidea</taxon>
        <taxon>Rhabditidae</taxon>
        <taxon>Peloderinae</taxon>
        <taxon>Caenorhabditis</taxon>
    </lineage>
</organism>
<dbReference type="InterPro" id="IPR013087">
    <property type="entry name" value="Znf_C2H2_type"/>
</dbReference>